<gene>
    <name evidence="3" type="ORF">C6P45_000583</name>
</gene>
<keyword evidence="4" id="KW-1185">Reference proteome</keyword>
<evidence type="ECO:0000313" key="4">
    <source>
        <dbReference type="Proteomes" id="UP000750334"/>
    </source>
</evidence>
<dbReference type="AlphaFoldDB" id="A0A9P7BCQ6"/>
<sequence length="630" mass="66996">MKLYILASLLSIWVTSVLAQQPIADCQKSYLLGGDPGLYCTFYPINITGPVPGFSGKTLREIVDWQYYVGDSVGEGATDDLNFNIPFDTTSPNQVVDGAIYGIPVTISNFTFEGLGWFRPEKTGWHTFNIQTDTAAELYIANDTRMNCVENPVNSMQLQFKVASIPSQPLEENPTGSVYLYAGFPYEIELSYLHMQGSPFLNISMIDPDGDFHPDISYLIQQLNLYGPGDQVFYYDLFNVTTTIGWSGNSTAFLGYSSTANDNYTDFTATTFYIYGTPTPHITSTSETTSSSQIVSTSEVSLSSLEISASGVQASISSNPITAISSSVNISSTFVSVSINSTTKILSSTNLVTSSSIIFVGPAIISSVVTPVSSFPKVSSSLSVILISSSKPIETSGTNLELDSISSGYSKPSVRADYANSSLPASLGPITTSSVVISDASSTSISMESINGEISSMDNELSTSYYTTTMVITDVVTTVCPETVLVGTGNSKSIDYFTSTYTTTNTVTTTVIDCPKCTNGNKPDMAVAGESYNGSNNSGSNINIPEAQNGAANSGIETESKSTMVLYSTVVSVNSNRSGGAFVPQIVTTNGVSPAHATAAVQVKPNSGTKFSSAYLMYVFSVCASFVLFL</sequence>
<organism evidence="3 4">
    <name type="scientific">Maudiozyma exigua</name>
    <name type="common">Yeast</name>
    <name type="synonym">Kazachstania exigua</name>
    <dbReference type="NCBI Taxonomy" id="34358"/>
    <lineage>
        <taxon>Eukaryota</taxon>
        <taxon>Fungi</taxon>
        <taxon>Dikarya</taxon>
        <taxon>Ascomycota</taxon>
        <taxon>Saccharomycotina</taxon>
        <taxon>Saccharomycetes</taxon>
        <taxon>Saccharomycetales</taxon>
        <taxon>Saccharomycetaceae</taxon>
        <taxon>Maudiozyma</taxon>
    </lineage>
</organism>
<feature type="domain" description="PA14" evidence="2">
    <location>
        <begin position="49"/>
        <end position="219"/>
    </location>
</feature>
<evidence type="ECO:0000256" key="1">
    <source>
        <dbReference type="SAM" id="SignalP"/>
    </source>
</evidence>
<evidence type="ECO:0000313" key="3">
    <source>
        <dbReference type="EMBL" id="KAG0671416.1"/>
    </source>
</evidence>
<comment type="caution">
    <text evidence="3">The sequence shown here is derived from an EMBL/GenBank/DDBJ whole genome shotgun (WGS) entry which is preliminary data.</text>
</comment>
<reference evidence="3 4" key="1">
    <citation type="submission" date="2020-11" db="EMBL/GenBank/DDBJ databases">
        <title>Kefir isolates.</title>
        <authorList>
            <person name="Marcisauskas S."/>
            <person name="Kim Y."/>
            <person name="Blasche S."/>
        </authorList>
    </citation>
    <scope>NUCLEOTIDE SEQUENCE [LARGE SCALE GENOMIC DNA]</scope>
    <source>
        <strain evidence="3 4">OG2</strain>
    </source>
</reference>
<dbReference type="InterPro" id="IPR037524">
    <property type="entry name" value="PA14/GLEYA"/>
</dbReference>
<evidence type="ECO:0000259" key="2">
    <source>
        <dbReference type="PROSITE" id="PS51820"/>
    </source>
</evidence>
<proteinExistence type="predicted"/>
<accession>A0A9P7BCQ6</accession>
<dbReference type="OrthoDB" id="4070698at2759"/>
<keyword evidence="1" id="KW-0732">Signal</keyword>
<dbReference type="Proteomes" id="UP000750334">
    <property type="component" value="Unassembled WGS sequence"/>
</dbReference>
<dbReference type="EMBL" id="PUHR01000012">
    <property type="protein sequence ID" value="KAG0671416.1"/>
    <property type="molecule type" value="Genomic_DNA"/>
</dbReference>
<protein>
    <recommendedName>
        <fullName evidence="2">PA14 domain-containing protein</fullName>
    </recommendedName>
</protein>
<dbReference type="PROSITE" id="PS51820">
    <property type="entry name" value="PA14"/>
    <property type="match status" value="1"/>
</dbReference>
<name>A0A9P7BCQ6_MAUEX</name>
<dbReference type="Gene3D" id="2.60.120.1560">
    <property type="match status" value="1"/>
</dbReference>
<feature type="signal peptide" evidence="1">
    <location>
        <begin position="1"/>
        <end position="19"/>
    </location>
</feature>
<dbReference type="Pfam" id="PF07691">
    <property type="entry name" value="PA14"/>
    <property type="match status" value="1"/>
</dbReference>
<dbReference type="InterPro" id="IPR011658">
    <property type="entry name" value="PA14_dom"/>
</dbReference>
<feature type="chain" id="PRO_5040261305" description="PA14 domain-containing protein" evidence="1">
    <location>
        <begin position="20"/>
        <end position="630"/>
    </location>
</feature>